<evidence type="ECO:0000313" key="2">
    <source>
        <dbReference type="Proteomes" id="UP000237105"/>
    </source>
</evidence>
<protein>
    <submittedName>
        <fullName evidence="1">Uncharacterized protein</fullName>
    </submittedName>
</protein>
<evidence type="ECO:0000313" key="1">
    <source>
        <dbReference type="EMBL" id="PON41429.1"/>
    </source>
</evidence>
<comment type="caution">
    <text evidence="1">The sequence shown here is derived from an EMBL/GenBank/DDBJ whole genome shotgun (WGS) entry which is preliminary data.</text>
</comment>
<keyword evidence="2" id="KW-1185">Reference proteome</keyword>
<dbReference type="Proteomes" id="UP000237105">
    <property type="component" value="Unassembled WGS sequence"/>
</dbReference>
<accession>A0A2P5AY13</accession>
<organism evidence="1 2">
    <name type="scientific">Parasponia andersonii</name>
    <name type="common">Sponia andersonii</name>
    <dbReference type="NCBI Taxonomy" id="3476"/>
    <lineage>
        <taxon>Eukaryota</taxon>
        <taxon>Viridiplantae</taxon>
        <taxon>Streptophyta</taxon>
        <taxon>Embryophyta</taxon>
        <taxon>Tracheophyta</taxon>
        <taxon>Spermatophyta</taxon>
        <taxon>Magnoliopsida</taxon>
        <taxon>eudicotyledons</taxon>
        <taxon>Gunneridae</taxon>
        <taxon>Pentapetalae</taxon>
        <taxon>rosids</taxon>
        <taxon>fabids</taxon>
        <taxon>Rosales</taxon>
        <taxon>Cannabaceae</taxon>
        <taxon>Parasponia</taxon>
    </lineage>
</organism>
<proteinExistence type="predicted"/>
<dbReference type="AlphaFoldDB" id="A0A2P5AY13"/>
<reference evidence="2" key="1">
    <citation type="submission" date="2016-06" db="EMBL/GenBank/DDBJ databases">
        <title>Parallel loss of symbiosis genes in relatives of nitrogen-fixing non-legume Parasponia.</title>
        <authorList>
            <person name="Van Velzen R."/>
            <person name="Holmer R."/>
            <person name="Bu F."/>
            <person name="Rutten L."/>
            <person name="Van Zeijl A."/>
            <person name="Liu W."/>
            <person name="Santuari L."/>
            <person name="Cao Q."/>
            <person name="Sharma T."/>
            <person name="Shen D."/>
            <person name="Roswanjaya Y."/>
            <person name="Wardhani T."/>
            <person name="Kalhor M.S."/>
            <person name="Jansen J."/>
            <person name="Van den Hoogen J."/>
            <person name="Gungor B."/>
            <person name="Hartog M."/>
            <person name="Hontelez J."/>
            <person name="Verver J."/>
            <person name="Yang W.-C."/>
            <person name="Schijlen E."/>
            <person name="Repin R."/>
            <person name="Schilthuizen M."/>
            <person name="Schranz E."/>
            <person name="Heidstra R."/>
            <person name="Miyata K."/>
            <person name="Fedorova E."/>
            <person name="Kohlen W."/>
            <person name="Bisseling T."/>
            <person name="Smit S."/>
            <person name="Geurts R."/>
        </authorList>
    </citation>
    <scope>NUCLEOTIDE SEQUENCE [LARGE SCALE GENOMIC DNA]</scope>
    <source>
        <strain evidence="2">cv. WU1-14</strain>
    </source>
</reference>
<sequence length="123" mass="13161">MAKDDNGMKYLLIITYDEVLLEDISMSRLSFGPISSSLLEKGSSVDKHGSSFLGRDSSVVEVGSSSLGNGTYVLDIGSSSKCSSSIRTFEVGSSSHRAKSFIVSSILIPTFSNSPNFDDVKSY</sequence>
<dbReference type="EMBL" id="JXTB01000415">
    <property type="protein sequence ID" value="PON41429.1"/>
    <property type="molecule type" value="Genomic_DNA"/>
</dbReference>
<name>A0A2P5AY13_PARAD</name>
<gene>
    <name evidence="1" type="ORF">PanWU01x14_289520</name>
</gene>